<feature type="transmembrane region" description="Helical" evidence="1">
    <location>
        <begin position="108"/>
        <end position="129"/>
    </location>
</feature>
<comment type="caution">
    <text evidence="2">The sequence shown here is derived from an EMBL/GenBank/DDBJ whole genome shotgun (WGS) entry which is preliminary data.</text>
</comment>
<sequence>MLQGWPLVGTVAMLIALPCLAIVLAGGGQVDDLRLVIRITARTSLVLFCLAFTASALVRQWPGTATRWLRRNRRYVGVSFAASHGLHAIAIVAFAMADPVRFNAQVPLPTLIGGGFAYVLIAAMVATSFDRTAALIGPRAWKILHTVGSYYVWIVFFQGFAKRSVDDPFYLVPAAVVIAAMVIRWMPAITRRRAAA</sequence>
<name>A0A418WA68_9PROT</name>
<keyword evidence="3" id="KW-1185">Reference proteome</keyword>
<feature type="transmembrane region" description="Helical" evidence="1">
    <location>
        <begin position="167"/>
        <end position="186"/>
    </location>
</feature>
<dbReference type="AlphaFoldDB" id="A0A418WA68"/>
<protein>
    <recommendedName>
        <fullName evidence="4">Ferric oxidoreductase domain-containing protein</fullName>
    </recommendedName>
</protein>
<organism evidence="2 3">
    <name type="scientific">Oleomonas cavernae</name>
    <dbReference type="NCBI Taxonomy" id="2320859"/>
    <lineage>
        <taxon>Bacteria</taxon>
        <taxon>Pseudomonadati</taxon>
        <taxon>Pseudomonadota</taxon>
        <taxon>Alphaproteobacteria</taxon>
        <taxon>Acetobacterales</taxon>
        <taxon>Acetobacteraceae</taxon>
        <taxon>Oleomonas</taxon>
    </lineage>
</organism>
<accession>A0A418WA68</accession>
<keyword evidence="1" id="KW-0812">Transmembrane</keyword>
<keyword evidence="1" id="KW-0472">Membrane</keyword>
<evidence type="ECO:0000313" key="3">
    <source>
        <dbReference type="Proteomes" id="UP000284605"/>
    </source>
</evidence>
<gene>
    <name evidence="2" type="ORF">D3874_07630</name>
</gene>
<feature type="transmembrane region" description="Helical" evidence="1">
    <location>
        <begin position="141"/>
        <end position="161"/>
    </location>
</feature>
<dbReference type="EMBL" id="QYUK01000011">
    <property type="protein sequence ID" value="RJF86905.1"/>
    <property type="molecule type" value="Genomic_DNA"/>
</dbReference>
<feature type="transmembrane region" description="Helical" evidence="1">
    <location>
        <begin position="75"/>
        <end position="96"/>
    </location>
</feature>
<dbReference type="Proteomes" id="UP000284605">
    <property type="component" value="Unassembled WGS sequence"/>
</dbReference>
<evidence type="ECO:0000313" key="2">
    <source>
        <dbReference type="EMBL" id="RJF86905.1"/>
    </source>
</evidence>
<evidence type="ECO:0008006" key="4">
    <source>
        <dbReference type="Google" id="ProtNLM"/>
    </source>
</evidence>
<keyword evidence="1" id="KW-1133">Transmembrane helix</keyword>
<proteinExistence type="predicted"/>
<evidence type="ECO:0000256" key="1">
    <source>
        <dbReference type="SAM" id="Phobius"/>
    </source>
</evidence>
<feature type="transmembrane region" description="Helical" evidence="1">
    <location>
        <begin position="35"/>
        <end position="54"/>
    </location>
</feature>
<reference evidence="2 3" key="1">
    <citation type="submission" date="2018-09" db="EMBL/GenBank/DDBJ databases">
        <authorList>
            <person name="Zhu H."/>
        </authorList>
    </citation>
    <scope>NUCLEOTIDE SEQUENCE [LARGE SCALE GENOMIC DNA]</scope>
    <source>
        <strain evidence="2 3">K1W22B-8</strain>
    </source>
</reference>